<organism evidence="5 6">
    <name type="scientific">Phenylobacterium koreense</name>
    <dbReference type="NCBI Taxonomy" id="266125"/>
    <lineage>
        <taxon>Bacteria</taxon>
        <taxon>Pseudomonadati</taxon>
        <taxon>Pseudomonadota</taxon>
        <taxon>Alphaproteobacteria</taxon>
        <taxon>Caulobacterales</taxon>
        <taxon>Caulobacteraceae</taxon>
        <taxon>Phenylobacterium</taxon>
    </lineage>
</organism>
<evidence type="ECO:0000313" key="5">
    <source>
        <dbReference type="EMBL" id="MET3528118.1"/>
    </source>
</evidence>
<dbReference type="EMBL" id="JBEPLU010000003">
    <property type="protein sequence ID" value="MET3528118.1"/>
    <property type="molecule type" value="Genomic_DNA"/>
</dbReference>
<accession>A0ABV2EM85</accession>
<protein>
    <submittedName>
        <fullName evidence="5">Polysaccharide export outer membrane protein</fullName>
    </submittedName>
</protein>
<dbReference type="Pfam" id="PF10531">
    <property type="entry name" value="SLBB"/>
    <property type="match status" value="2"/>
</dbReference>
<evidence type="ECO:0000256" key="1">
    <source>
        <dbReference type="ARBA" id="ARBA00022729"/>
    </source>
</evidence>
<feature type="domain" description="Polysaccharide export protein N-terminal" evidence="3">
    <location>
        <begin position="51"/>
        <end position="125"/>
    </location>
</feature>
<sequence>MIMATSTRAFAAWLIMMALAPSVAAAQLATPAPPVVPLAGTAPQVQNSPDTEGEYVLGPEDVLEIEIVGQAEKARARVYTDGTVQLNLVGKIEVAGKTPRELGTIIASELKKGGFYANPVVNVEVANYASRYVTVLGAVASPGLVPINRRYRLSEILARVGGVQESGADYVIVRPENGPEQRYLIEKLATGDSNDDPYVTPGDKIFSPAAEVFYISGQVNSPGTYAVKQGLTIAQAIARGGGLTQSGSDRKVSVTREGKKIKLDSSAAVEPGDVVVVGERLF</sequence>
<feature type="domain" description="Soluble ligand binding" evidence="4">
    <location>
        <begin position="132"/>
        <end position="180"/>
    </location>
</feature>
<gene>
    <name evidence="5" type="ORF">ABID41_003257</name>
</gene>
<dbReference type="Proteomes" id="UP001549110">
    <property type="component" value="Unassembled WGS sequence"/>
</dbReference>
<proteinExistence type="predicted"/>
<feature type="chain" id="PRO_5045768395" evidence="2">
    <location>
        <begin position="27"/>
        <end position="282"/>
    </location>
</feature>
<name>A0ABV2EM85_9CAUL</name>
<dbReference type="Gene3D" id="3.10.560.10">
    <property type="entry name" value="Outer membrane lipoprotein wza domain like"/>
    <property type="match status" value="1"/>
</dbReference>
<dbReference type="Gene3D" id="3.30.1950.10">
    <property type="entry name" value="wza like domain"/>
    <property type="match status" value="1"/>
</dbReference>
<evidence type="ECO:0000259" key="3">
    <source>
        <dbReference type="Pfam" id="PF02563"/>
    </source>
</evidence>
<comment type="caution">
    <text evidence="5">The sequence shown here is derived from an EMBL/GenBank/DDBJ whole genome shotgun (WGS) entry which is preliminary data.</text>
</comment>
<dbReference type="PANTHER" id="PTHR33619:SF3">
    <property type="entry name" value="POLYSACCHARIDE EXPORT PROTEIN GFCE-RELATED"/>
    <property type="match status" value="1"/>
</dbReference>
<dbReference type="InterPro" id="IPR049712">
    <property type="entry name" value="Poly_export"/>
</dbReference>
<keyword evidence="1 2" id="KW-0732">Signal</keyword>
<feature type="signal peptide" evidence="2">
    <location>
        <begin position="1"/>
        <end position="26"/>
    </location>
</feature>
<evidence type="ECO:0000256" key="2">
    <source>
        <dbReference type="SAM" id="SignalP"/>
    </source>
</evidence>
<feature type="domain" description="Soluble ligand binding" evidence="4">
    <location>
        <begin position="212"/>
        <end position="261"/>
    </location>
</feature>
<dbReference type="InterPro" id="IPR019554">
    <property type="entry name" value="Soluble_ligand-bd"/>
</dbReference>
<reference evidence="5 6" key="1">
    <citation type="submission" date="2024-06" db="EMBL/GenBank/DDBJ databases">
        <title>Genomic Encyclopedia of Type Strains, Phase IV (KMG-IV): sequencing the most valuable type-strain genomes for metagenomic binning, comparative biology and taxonomic classification.</title>
        <authorList>
            <person name="Goeker M."/>
        </authorList>
    </citation>
    <scope>NUCLEOTIDE SEQUENCE [LARGE SCALE GENOMIC DNA]</scope>
    <source>
        <strain evidence="5 6">DSM 17809</strain>
    </source>
</reference>
<dbReference type="PANTHER" id="PTHR33619">
    <property type="entry name" value="POLYSACCHARIDE EXPORT PROTEIN GFCE-RELATED"/>
    <property type="match status" value="1"/>
</dbReference>
<dbReference type="InterPro" id="IPR003715">
    <property type="entry name" value="Poly_export_N"/>
</dbReference>
<keyword evidence="6" id="KW-1185">Reference proteome</keyword>
<evidence type="ECO:0000259" key="4">
    <source>
        <dbReference type="Pfam" id="PF10531"/>
    </source>
</evidence>
<evidence type="ECO:0000313" key="6">
    <source>
        <dbReference type="Proteomes" id="UP001549110"/>
    </source>
</evidence>
<dbReference type="Pfam" id="PF02563">
    <property type="entry name" value="Poly_export"/>
    <property type="match status" value="1"/>
</dbReference>